<reference evidence="2 3" key="1">
    <citation type="submission" date="2019-12" db="EMBL/GenBank/DDBJ databases">
        <authorList>
            <person name="Scholz U."/>
            <person name="Mascher M."/>
            <person name="Fiebig A."/>
        </authorList>
    </citation>
    <scope>NUCLEOTIDE SEQUENCE</scope>
</reference>
<dbReference type="InterPro" id="IPR001283">
    <property type="entry name" value="CRISP-related"/>
</dbReference>
<dbReference type="EMBL" id="CACRZD030000003">
    <property type="protein sequence ID" value="CAA6657660.1"/>
    <property type="molecule type" value="Genomic_DNA"/>
</dbReference>
<evidence type="ECO:0000313" key="3">
    <source>
        <dbReference type="Proteomes" id="UP001189122"/>
    </source>
</evidence>
<evidence type="ECO:0000313" key="2">
    <source>
        <dbReference type="EMBL" id="CAA2617967.1"/>
    </source>
</evidence>
<dbReference type="InterPro" id="IPR035940">
    <property type="entry name" value="CAP_sf"/>
</dbReference>
<dbReference type="SMART" id="SM00198">
    <property type="entry name" value="SCP"/>
    <property type="match status" value="2"/>
</dbReference>
<proteinExistence type="predicted"/>
<sequence length="261" mass="28535">MEGSISNALRVAEDCRKENEDGDAKASLRILRPITWTHTTPLERRGTPKRGPVIAVLLTPRGPYGENIFWGTGRIYSAGDAVMTWVADKQYYDYESNSFWAKTKSVGCGRVQCDSGADIIICSYDPPGGERTKMASGWPSSVAVVVVTLSFSQLLAYAQSSPTDYLGPHNATRSAVGMGPLTWTSGSRAGNYKLGHSQRPYGKNIFYGRGHVYTTKGAVKSWVCDHYTQVVWQNTKKIGCGCVQCNSDAHFIVCSYDPPGN</sequence>
<dbReference type="Gene3D" id="3.40.33.10">
    <property type="entry name" value="CAP"/>
    <property type="match status" value="2"/>
</dbReference>
<dbReference type="EMBL" id="LR743590">
    <property type="protein sequence ID" value="CAA2617967.1"/>
    <property type="molecule type" value="Genomic_DNA"/>
</dbReference>
<feature type="domain" description="SCP" evidence="1">
    <location>
        <begin position="160"/>
        <end position="261"/>
    </location>
</feature>
<dbReference type="AlphaFoldDB" id="A0A7I8IJJ1"/>
<dbReference type="SUPFAM" id="SSF55797">
    <property type="entry name" value="PR-1-like"/>
    <property type="match status" value="2"/>
</dbReference>
<gene>
    <name evidence="2" type="ORF">SI7747_03004128</name>
</gene>
<organism evidence="2">
    <name type="scientific">Spirodela intermedia</name>
    <name type="common">Intermediate duckweed</name>
    <dbReference type="NCBI Taxonomy" id="51605"/>
    <lineage>
        <taxon>Eukaryota</taxon>
        <taxon>Viridiplantae</taxon>
        <taxon>Streptophyta</taxon>
        <taxon>Embryophyta</taxon>
        <taxon>Tracheophyta</taxon>
        <taxon>Spermatophyta</taxon>
        <taxon>Magnoliopsida</taxon>
        <taxon>Liliopsida</taxon>
        <taxon>Araceae</taxon>
        <taxon>Lemnoideae</taxon>
        <taxon>Spirodela</taxon>
    </lineage>
</organism>
<evidence type="ECO:0000259" key="1">
    <source>
        <dbReference type="SMART" id="SM00198"/>
    </source>
</evidence>
<feature type="domain" description="SCP" evidence="1">
    <location>
        <begin position="3"/>
        <end position="132"/>
    </location>
</feature>
<dbReference type="GO" id="GO:0005576">
    <property type="term" value="C:extracellular region"/>
    <property type="evidence" value="ECO:0007669"/>
    <property type="project" value="InterPro"/>
</dbReference>
<name>A0A7I8IJJ1_SPIIN</name>
<accession>A0A7I8IJJ1</accession>
<dbReference type="InterPro" id="IPR018244">
    <property type="entry name" value="Allrgn_V5/Tpx1_CS"/>
</dbReference>
<keyword evidence="3" id="KW-1185">Reference proteome</keyword>
<dbReference type="PANTHER" id="PTHR10334">
    <property type="entry name" value="CYSTEINE-RICH SECRETORY PROTEIN-RELATED"/>
    <property type="match status" value="1"/>
</dbReference>
<protein>
    <recommendedName>
        <fullName evidence="1">SCP domain-containing protein</fullName>
    </recommendedName>
</protein>
<dbReference type="InterPro" id="IPR014044">
    <property type="entry name" value="CAP_dom"/>
</dbReference>
<dbReference type="Proteomes" id="UP001189122">
    <property type="component" value="Unassembled WGS sequence"/>
</dbReference>
<dbReference type="PROSITE" id="PS01009">
    <property type="entry name" value="CRISP_1"/>
    <property type="match status" value="1"/>
</dbReference>
<dbReference type="Pfam" id="PF00188">
    <property type="entry name" value="CAP"/>
    <property type="match status" value="2"/>
</dbReference>